<dbReference type="AlphaFoldDB" id="A0A1F5MFX7"/>
<comment type="caution">
    <text evidence="1">The sequence shown here is derived from an EMBL/GenBank/DDBJ whole genome shotgun (WGS) entry which is preliminary data.</text>
</comment>
<sequence>MNNVDFKKLLGEAIKPLSDAQEEFRKDLSGVKEDQADLRKIIEESVLPPLIYIETTVKSYSDRYVTNEDHIGRLDKRLHTVEDNLEISPPQDLTIPVFD</sequence>
<accession>A0A1F5MFX7</accession>
<dbReference type="EMBL" id="MFDT01000071">
    <property type="protein sequence ID" value="OGE64271.1"/>
    <property type="molecule type" value="Genomic_DNA"/>
</dbReference>
<protein>
    <submittedName>
        <fullName evidence="1">Uncharacterized protein</fullName>
    </submittedName>
</protein>
<name>A0A1F5MFX7_9BACT</name>
<gene>
    <name evidence="1" type="ORF">A3I48_00785</name>
</gene>
<dbReference type="Proteomes" id="UP000178859">
    <property type="component" value="Unassembled WGS sequence"/>
</dbReference>
<reference evidence="1 2" key="1">
    <citation type="journal article" date="2016" name="Nat. Commun.">
        <title>Thousands of microbial genomes shed light on interconnected biogeochemical processes in an aquifer system.</title>
        <authorList>
            <person name="Anantharaman K."/>
            <person name="Brown C.T."/>
            <person name="Hug L.A."/>
            <person name="Sharon I."/>
            <person name="Castelle C.J."/>
            <person name="Probst A.J."/>
            <person name="Thomas B.C."/>
            <person name="Singh A."/>
            <person name="Wilkins M.J."/>
            <person name="Karaoz U."/>
            <person name="Brodie E.L."/>
            <person name="Williams K.H."/>
            <person name="Hubbard S.S."/>
            <person name="Banfield J.F."/>
        </authorList>
    </citation>
    <scope>NUCLEOTIDE SEQUENCE [LARGE SCALE GENOMIC DNA]</scope>
</reference>
<evidence type="ECO:0000313" key="1">
    <source>
        <dbReference type="EMBL" id="OGE64271.1"/>
    </source>
</evidence>
<proteinExistence type="predicted"/>
<evidence type="ECO:0000313" key="2">
    <source>
        <dbReference type="Proteomes" id="UP000178859"/>
    </source>
</evidence>
<organism evidence="1 2">
    <name type="scientific">Candidatus Daviesbacteria bacterium RIFCSPLOWO2_02_FULL_36_7</name>
    <dbReference type="NCBI Taxonomy" id="1797792"/>
    <lineage>
        <taxon>Bacteria</taxon>
        <taxon>Candidatus Daviesiibacteriota</taxon>
    </lineage>
</organism>